<sequence length="58" mass="6871">MLYSKKILWHFVHLYKSFKKGESRIKKIPTIKIILPKGEINILIIKEQIIQAKPIITQ</sequence>
<keyword evidence="2" id="KW-1185">Reference proteome</keyword>
<dbReference type="Proteomes" id="UP000426444">
    <property type="component" value="Chromosome"/>
</dbReference>
<name>A0A6I6DK18_9FIRM</name>
<reference evidence="2" key="1">
    <citation type="journal article" date="2019" name="Microbiology">
        <title>Complete Genome Sequence of an Uncultured Bacterium of the Candidate Phylum Bipolaricaulota.</title>
        <authorList>
            <person name="Kadnikov V.V."/>
            <person name="Mardanov A.V."/>
            <person name="Beletsky A.V."/>
            <person name="Frank Y.A."/>
            <person name="Karnachuk O.V."/>
            <person name="Ravin N.V."/>
        </authorList>
    </citation>
    <scope>NUCLEOTIDE SEQUENCE [LARGE SCALE GENOMIC DNA]</scope>
</reference>
<protein>
    <submittedName>
        <fullName evidence="1">Uncharacterized protein</fullName>
    </submittedName>
</protein>
<gene>
    <name evidence="1" type="ORF">SYNTR_2305</name>
</gene>
<evidence type="ECO:0000313" key="1">
    <source>
        <dbReference type="EMBL" id="QGU00899.1"/>
    </source>
</evidence>
<dbReference type="EMBL" id="CP046457">
    <property type="protein sequence ID" value="QGU00899.1"/>
    <property type="molecule type" value="Genomic_DNA"/>
</dbReference>
<evidence type="ECO:0000313" key="2">
    <source>
        <dbReference type="Proteomes" id="UP000426444"/>
    </source>
</evidence>
<proteinExistence type="predicted"/>
<accession>A0A6I6DK18</accession>
<organism evidence="1 2">
    <name type="scientific">Candidatus Syntrophocurvum alkaliphilum</name>
    <dbReference type="NCBI Taxonomy" id="2293317"/>
    <lineage>
        <taxon>Bacteria</taxon>
        <taxon>Bacillati</taxon>
        <taxon>Bacillota</taxon>
        <taxon>Clostridia</taxon>
        <taxon>Eubacteriales</taxon>
        <taxon>Syntrophomonadaceae</taxon>
        <taxon>Candidatus Syntrophocurvum</taxon>
    </lineage>
</organism>
<dbReference type="KEGG" id="salq:SYNTR_2305"/>
<dbReference type="AlphaFoldDB" id="A0A6I6DK18"/>